<keyword evidence="1" id="KW-1133">Transmembrane helix</keyword>
<sequence>MSFYCNNSPLTVPITTTTRSVSHRASFYASISINERFERLGSGQEMDLFGTSVSRTSVKSQMSFVRKVYLITLLQLLFVATMMSVFIHFLPLWKEQKYLWWVVLFPATIISIVTLWQLWTQYYQISRLVRIILLCIYSFFMAFILSDLIAVIFREYGQLVITMTCFGTVSIVLFTLQKKYRFRGPMPISIGLRDVYQLNPVQILGPVAISSLISTYFVLELYYAMGFMTVDDYILAYISFHIDLAYPINCLHHVCEISENVDDFTEYFNPDPHGNHG</sequence>
<proteinExistence type="predicted"/>
<keyword evidence="1" id="KW-0472">Membrane</keyword>
<feature type="transmembrane region" description="Helical" evidence="1">
    <location>
        <begin position="131"/>
        <end position="153"/>
    </location>
</feature>
<organism evidence="2 3">
    <name type="scientific">Thamnidium elegans</name>
    <dbReference type="NCBI Taxonomy" id="101142"/>
    <lineage>
        <taxon>Eukaryota</taxon>
        <taxon>Fungi</taxon>
        <taxon>Fungi incertae sedis</taxon>
        <taxon>Mucoromycota</taxon>
        <taxon>Mucoromycotina</taxon>
        <taxon>Mucoromycetes</taxon>
        <taxon>Mucorales</taxon>
        <taxon>Mucorineae</taxon>
        <taxon>Mucoraceae</taxon>
        <taxon>Thamnidium</taxon>
    </lineage>
</organism>
<dbReference type="EMBL" id="JAEPRE010000017">
    <property type="protein sequence ID" value="KAG2236438.1"/>
    <property type="molecule type" value="Genomic_DNA"/>
</dbReference>
<keyword evidence="1" id="KW-0812">Transmembrane</keyword>
<dbReference type="AlphaFoldDB" id="A0A8H7W1F9"/>
<gene>
    <name evidence="2" type="ORF">INT48_003228</name>
</gene>
<keyword evidence="3" id="KW-1185">Reference proteome</keyword>
<name>A0A8H7W1F9_9FUNG</name>
<feature type="transmembrane region" description="Helical" evidence="1">
    <location>
        <begin position="159"/>
        <end position="176"/>
    </location>
</feature>
<protein>
    <submittedName>
        <fullName evidence="2">Uncharacterized protein</fullName>
    </submittedName>
</protein>
<reference evidence="2" key="1">
    <citation type="submission" date="2021-01" db="EMBL/GenBank/DDBJ databases">
        <title>Metabolic potential, ecology and presence of endohyphal bacteria is reflected in genomic diversity of Mucoromycotina.</title>
        <authorList>
            <person name="Muszewska A."/>
            <person name="Okrasinska A."/>
            <person name="Steczkiewicz K."/>
            <person name="Drgas O."/>
            <person name="Orlowska M."/>
            <person name="Perlinska-Lenart U."/>
            <person name="Aleksandrzak-Piekarczyk T."/>
            <person name="Szatraj K."/>
            <person name="Zielenkiewicz U."/>
            <person name="Pilsyk S."/>
            <person name="Malc E."/>
            <person name="Mieczkowski P."/>
            <person name="Kruszewska J.S."/>
            <person name="Biernat P."/>
            <person name="Pawlowska J."/>
        </authorList>
    </citation>
    <scope>NUCLEOTIDE SEQUENCE</scope>
    <source>
        <strain evidence="2">WA0000018081</strain>
    </source>
</reference>
<evidence type="ECO:0000313" key="3">
    <source>
        <dbReference type="Proteomes" id="UP000613177"/>
    </source>
</evidence>
<feature type="transmembrane region" description="Helical" evidence="1">
    <location>
        <begin position="68"/>
        <end position="92"/>
    </location>
</feature>
<evidence type="ECO:0000313" key="2">
    <source>
        <dbReference type="EMBL" id="KAG2236438.1"/>
    </source>
</evidence>
<dbReference type="Proteomes" id="UP000613177">
    <property type="component" value="Unassembled WGS sequence"/>
</dbReference>
<accession>A0A8H7W1F9</accession>
<comment type="caution">
    <text evidence="2">The sequence shown here is derived from an EMBL/GenBank/DDBJ whole genome shotgun (WGS) entry which is preliminary data.</text>
</comment>
<feature type="transmembrane region" description="Helical" evidence="1">
    <location>
        <begin position="98"/>
        <end position="119"/>
    </location>
</feature>
<evidence type="ECO:0000256" key="1">
    <source>
        <dbReference type="SAM" id="Phobius"/>
    </source>
</evidence>